<sequence>MTRYSCRMQKFVYAMQNTISKQANISFIGAYLLSLLFLTPSSPFLLPDQPPFPFLSFHFFTLTHTHHNHSYSFPTNAAFYDLLFPLFYFLHFISDLNHRRSLSSSLHSLYFFIFFFAFQLSPHQCLNRS</sequence>
<dbReference type="Proteomes" id="UP001372338">
    <property type="component" value="Unassembled WGS sequence"/>
</dbReference>
<dbReference type="EMBL" id="JAYWIO010000001">
    <property type="protein sequence ID" value="KAK7292266.1"/>
    <property type="molecule type" value="Genomic_DNA"/>
</dbReference>
<feature type="transmembrane region" description="Helical" evidence="1">
    <location>
        <begin position="71"/>
        <end position="90"/>
    </location>
</feature>
<keyword evidence="1" id="KW-1133">Transmembrane helix</keyword>
<accession>A0AAN9PBP7</accession>
<protein>
    <submittedName>
        <fullName evidence="2">Uncharacterized protein</fullName>
    </submittedName>
</protein>
<keyword evidence="1" id="KW-0812">Transmembrane</keyword>
<keyword evidence="3" id="KW-1185">Reference proteome</keyword>
<evidence type="ECO:0000313" key="2">
    <source>
        <dbReference type="EMBL" id="KAK7292266.1"/>
    </source>
</evidence>
<reference evidence="2 3" key="1">
    <citation type="submission" date="2024-01" db="EMBL/GenBank/DDBJ databases">
        <title>The genomes of 5 underutilized Papilionoideae crops provide insights into root nodulation and disease resistanc.</title>
        <authorList>
            <person name="Yuan L."/>
        </authorList>
    </citation>
    <scope>NUCLEOTIDE SEQUENCE [LARGE SCALE GENOMIC DNA]</scope>
    <source>
        <strain evidence="2">ZHUSHIDOU_FW_LH</strain>
        <tissue evidence="2">Leaf</tissue>
    </source>
</reference>
<feature type="transmembrane region" description="Helical" evidence="1">
    <location>
        <begin position="102"/>
        <end position="120"/>
    </location>
</feature>
<proteinExistence type="predicted"/>
<gene>
    <name evidence="2" type="ORF">RIF29_08044</name>
</gene>
<dbReference type="AlphaFoldDB" id="A0AAN9PBP7"/>
<keyword evidence="1" id="KW-0472">Membrane</keyword>
<organism evidence="2 3">
    <name type="scientific">Crotalaria pallida</name>
    <name type="common">Smooth rattlebox</name>
    <name type="synonym">Crotalaria striata</name>
    <dbReference type="NCBI Taxonomy" id="3830"/>
    <lineage>
        <taxon>Eukaryota</taxon>
        <taxon>Viridiplantae</taxon>
        <taxon>Streptophyta</taxon>
        <taxon>Embryophyta</taxon>
        <taxon>Tracheophyta</taxon>
        <taxon>Spermatophyta</taxon>
        <taxon>Magnoliopsida</taxon>
        <taxon>eudicotyledons</taxon>
        <taxon>Gunneridae</taxon>
        <taxon>Pentapetalae</taxon>
        <taxon>rosids</taxon>
        <taxon>fabids</taxon>
        <taxon>Fabales</taxon>
        <taxon>Fabaceae</taxon>
        <taxon>Papilionoideae</taxon>
        <taxon>50 kb inversion clade</taxon>
        <taxon>genistoids sensu lato</taxon>
        <taxon>core genistoids</taxon>
        <taxon>Crotalarieae</taxon>
        <taxon>Crotalaria</taxon>
    </lineage>
</organism>
<evidence type="ECO:0000256" key="1">
    <source>
        <dbReference type="SAM" id="Phobius"/>
    </source>
</evidence>
<evidence type="ECO:0000313" key="3">
    <source>
        <dbReference type="Proteomes" id="UP001372338"/>
    </source>
</evidence>
<comment type="caution">
    <text evidence="2">The sequence shown here is derived from an EMBL/GenBank/DDBJ whole genome shotgun (WGS) entry which is preliminary data.</text>
</comment>
<name>A0AAN9PBP7_CROPI</name>